<evidence type="ECO:0000256" key="1">
    <source>
        <dbReference type="ARBA" id="ARBA00004141"/>
    </source>
</evidence>
<dbReference type="InterPro" id="IPR016542">
    <property type="entry name" value="PIG-P_GPI19"/>
</dbReference>
<dbReference type="eggNOG" id="KOG2257">
    <property type="taxonomic scope" value="Eukaryota"/>
</dbReference>
<dbReference type="OMA" id="LYVLWAY"/>
<dbReference type="PANTHER" id="PTHR46346">
    <property type="entry name" value="PHOSPHATIDYLINOSITOL N-ACETYLGLUCOSAMINYLTRANSFERASE SUBUNIT P"/>
    <property type="match status" value="1"/>
</dbReference>
<feature type="transmembrane region" description="Helical" evidence="7">
    <location>
        <begin position="40"/>
        <end position="67"/>
    </location>
</feature>
<evidence type="ECO:0000313" key="10">
    <source>
        <dbReference type="Proteomes" id="UP000001064"/>
    </source>
</evidence>
<evidence type="ECO:0000256" key="6">
    <source>
        <dbReference type="ARBA" id="ARBA00023136"/>
    </source>
</evidence>
<dbReference type="GeneID" id="10510703"/>
<evidence type="ECO:0000259" key="8">
    <source>
        <dbReference type="Pfam" id="PF08510"/>
    </source>
</evidence>
<reference evidence="10" key="1">
    <citation type="journal article" date="2011" name="Genome Biol.">
        <title>Comparative genomics of the social amoebae Dictyostelium discoideum and Dictyostelium purpureum.</title>
        <authorList>
            <consortium name="US DOE Joint Genome Institute (JGI-PGF)"/>
            <person name="Sucgang R."/>
            <person name="Kuo A."/>
            <person name="Tian X."/>
            <person name="Salerno W."/>
            <person name="Parikh A."/>
            <person name="Feasley C.L."/>
            <person name="Dalin E."/>
            <person name="Tu H."/>
            <person name="Huang E."/>
            <person name="Barry K."/>
            <person name="Lindquist E."/>
            <person name="Shapiro H."/>
            <person name="Bruce D."/>
            <person name="Schmutz J."/>
            <person name="Salamov A."/>
            <person name="Fey P."/>
            <person name="Gaudet P."/>
            <person name="Anjard C."/>
            <person name="Babu M.M."/>
            <person name="Basu S."/>
            <person name="Bushmanova Y."/>
            <person name="van der Wel H."/>
            <person name="Katoh-Kurasawa M."/>
            <person name="Dinh C."/>
            <person name="Coutinho P.M."/>
            <person name="Saito T."/>
            <person name="Elias M."/>
            <person name="Schaap P."/>
            <person name="Kay R.R."/>
            <person name="Henrissat B."/>
            <person name="Eichinger L."/>
            <person name="Rivero F."/>
            <person name="Putnam N.H."/>
            <person name="West C.M."/>
            <person name="Loomis W.F."/>
            <person name="Chisholm R.L."/>
            <person name="Shaulsky G."/>
            <person name="Strassmann J.E."/>
            <person name="Queller D.C."/>
            <person name="Kuspa A."/>
            <person name="Grigoriev I.V."/>
        </authorList>
    </citation>
    <scope>NUCLEOTIDE SEQUENCE [LARGE SCALE GENOMIC DNA]</scope>
    <source>
        <strain evidence="10">QSDP1</strain>
    </source>
</reference>
<evidence type="ECO:0000313" key="9">
    <source>
        <dbReference type="EMBL" id="EGC28570.1"/>
    </source>
</evidence>
<evidence type="ECO:0000256" key="3">
    <source>
        <dbReference type="ARBA" id="ARBA00022502"/>
    </source>
</evidence>
<feature type="non-terminal residue" evidence="9">
    <location>
        <position position="1"/>
    </location>
</feature>
<evidence type="ECO:0000256" key="5">
    <source>
        <dbReference type="ARBA" id="ARBA00022989"/>
    </source>
</evidence>
<dbReference type="OrthoDB" id="690928at2759"/>
<dbReference type="GO" id="GO:0006506">
    <property type="term" value="P:GPI anchor biosynthetic process"/>
    <property type="evidence" value="ECO:0000318"/>
    <property type="project" value="GO_Central"/>
</dbReference>
<keyword evidence="4 7" id="KW-0812">Transmembrane</keyword>
<keyword evidence="10" id="KW-1185">Reference proteome</keyword>
<dbReference type="RefSeq" id="XP_003294902.1">
    <property type="nucleotide sequence ID" value="XM_003294854.1"/>
</dbReference>
<dbReference type="GO" id="GO:0016020">
    <property type="term" value="C:membrane"/>
    <property type="evidence" value="ECO:0007669"/>
    <property type="project" value="UniProtKB-SubCell"/>
</dbReference>
<keyword evidence="5 7" id="KW-1133">Transmembrane helix</keyword>
<dbReference type="STRING" id="5786.F1A5F9"/>
<dbReference type="InParanoid" id="F1A5F9"/>
<feature type="transmembrane region" description="Helical" evidence="7">
    <location>
        <begin position="6"/>
        <end position="28"/>
    </location>
</feature>
<dbReference type="UniPathway" id="UPA00196"/>
<dbReference type="AlphaFoldDB" id="F1A5F9"/>
<evidence type="ECO:0000256" key="4">
    <source>
        <dbReference type="ARBA" id="ARBA00022692"/>
    </source>
</evidence>
<protein>
    <recommendedName>
        <fullName evidence="8">PIG-P domain-containing protein</fullName>
    </recommendedName>
</protein>
<feature type="domain" description="PIG-P" evidence="8">
    <location>
        <begin position="1"/>
        <end position="112"/>
    </location>
</feature>
<dbReference type="PANTHER" id="PTHR46346:SF1">
    <property type="entry name" value="PHOSPHATIDYLINOSITOL N-ACETYLGLUCOSAMINYLTRANSFERASE SUBUNIT P"/>
    <property type="match status" value="1"/>
</dbReference>
<dbReference type="Proteomes" id="UP000001064">
    <property type="component" value="Unassembled WGS sequence"/>
</dbReference>
<dbReference type="PIRSF" id="PIRSF008765">
    <property type="entry name" value="PIG-P_GPI19"/>
    <property type="match status" value="1"/>
</dbReference>
<evidence type="ECO:0000256" key="2">
    <source>
        <dbReference type="ARBA" id="ARBA00004687"/>
    </source>
</evidence>
<dbReference type="VEuPathDB" id="AmoebaDB:DICPUDRAFT_12291"/>
<sequence>VYGFVYWIATFLGYILYLLWAFIPESVLSNLGVHYYPSKYWAVAIPVYLIVCIMFGLVVYFCINLIITEPLESFNTFKDQYSQEADHSFGYLPESIPPLEDIPIGVVNEILY</sequence>
<keyword evidence="6 7" id="KW-0472">Membrane</keyword>
<keyword evidence="3" id="KW-0337">GPI-anchor biosynthesis</keyword>
<dbReference type="GO" id="GO:0017176">
    <property type="term" value="F:phosphatidylinositol N-acetylglucosaminyltransferase activity"/>
    <property type="evidence" value="ECO:0007669"/>
    <property type="project" value="InterPro"/>
</dbReference>
<dbReference type="EMBL" id="GL871595">
    <property type="protein sequence ID" value="EGC28570.1"/>
    <property type="molecule type" value="Genomic_DNA"/>
</dbReference>
<proteinExistence type="predicted"/>
<comment type="pathway">
    <text evidence="2">Glycolipid biosynthesis; glycosylphosphatidylinositol-anchor biosynthesis.</text>
</comment>
<comment type="subcellular location">
    <subcellularLocation>
        <location evidence="1">Membrane</location>
        <topology evidence="1">Multi-pass membrane protein</topology>
    </subcellularLocation>
</comment>
<accession>F1A5F9</accession>
<dbReference type="KEGG" id="dpp:DICPUDRAFT_12291"/>
<feature type="non-terminal residue" evidence="9">
    <location>
        <position position="112"/>
    </location>
</feature>
<name>F1A5F9_DICPU</name>
<evidence type="ECO:0000256" key="7">
    <source>
        <dbReference type="SAM" id="Phobius"/>
    </source>
</evidence>
<organism evidence="9 10">
    <name type="scientific">Dictyostelium purpureum</name>
    <name type="common">Slime mold</name>
    <dbReference type="NCBI Taxonomy" id="5786"/>
    <lineage>
        <taxon>Eukaryota</taxon>
        <taxon>Amoebozoa</taxon>
        <taxon>Evosea</taxon>
        <taxon>Eumycetozoa</taxon>
        <taxon>Dictyostelia</taxon>
        <taxon>Dictyosteliales</taxon>
        <taxon>Dictyosteliaceae</taxon>
        <taxon>Dictyostelium</taxon>
    </lineage>
</organism>
<dbReference type="InterPro" id="IPR052263">
    <property type="entry name" value="GPI_Anchor_Biosynth"/>
</dbReference>
<dbReference type="Pfam" id="PF08510">
    <property type="entry name" value="PIG-P"/>
    <property type="match status" value="1"/>
</dbReference>
<dbReference type="InterPro" id="IPR013717">
    <property type="entry name" value="PIG-P"/>
</dbReference>
<dbReference type="GO" id="GO:0005783">
    <property type="term" value="C:endoplasmic reticulum"/>
    <property type="evidence" value="ECO:0000318"/>
    <property type="project" value="GO_Central"/>
</dbReference>
<gene>
    <name evidence="9" type="ORF">DICPUDRAFT_12291</name>
</gene>